<sequence length="266" mass="28701">MQFYLATMVGRAALRLVDRLGSIGLLLYQVTACMWSGKFRMRVLVEQIAKIGVQSQPVVIITGAFTGAVLEAQTLFQLQTVRMETMGGAVVAVGMFRELGPVITGLMLAGRVGSAMAAEIGTMKVTEQVDALNSMNVDPVDYLVKPRIQAMLISMPILMMEAVLVGIASAYIVSITSFNVDQAYWMHFMSKFVTMGDIIVALVKALVFGLIISTISCREGLSTTNGAVGVGKSTMQAMVYASVALLIANFILTMILNSIFPMGFMR</sequence>
<organism evidence="8 9">
    <name type="scientific">Akkermansia muciniphila</name>
    <dbReference type="NCBI Taxonomy" id="239935"/>
    <lineage>
        <taxon>Bacteria</taxon>
        <taxon>Pseudomonadati</taxon>
        <taxon>Verrucomicrobiota</taxon>
        <taxon>Verrucomicrobiia</taxon>
        <taxon>Verrucomicrobiales</taxon>
        <taxon>Akkermansiaceae</taxon>
        <taxon>Akkermansia</taxon>
    </lineage>
</organism>
<comment type="subcellular location">
    <subcellularLocation>
        <location evidence="1">Membrane</location>
        <topology evidence="1">Multi-pass membrane protein</topology>
    </subcellularLocation>
</comment>
<comment type="similarity">
    <text evidence="2 7">Belongs to the MlaE permease family.</text>
</comment>
<evidence type="ECO:0000256" key="1">
    <source>
        <dbReference type="ARBA" id="ARBA00004141"/>
    </source>
</evidence>
<evidence type="ECO:0000256" key="3">
    <source>
        <dbReference type="ARBA" id="ARBA00022448"/>
    </source>
</evidence>
<dbReference type="EMBL" id="PJKA01000010">
    <property type="protein sequence ID" value="PNC18308.1"/>
    <property type="molecule type" value="Genomic_DNA"/>
</dbReference>
<keyword evidence="4 7" id="KW-0812">Transmembrane</keyword>
<reference evidence="8 9" key="1">
    <citation type="journal article" date="2017" name="BMC Genomics">
        <title>Genome sequencing of 39 Akkermansia muciniphila isolates reveals its population structure, genomic and functional diverisity, and global distribution in mammalian gut microbiotas.</title>
        <authorList>
            <person name="Guo X."/>
            <person name="Li S."/>
            <person name="Zhang J."/>
            <person name="Wu F."/>
            <person name="Li X."/>
            <person name="Wu D."/>
            <person name="Zhang M."/>
            <person name="Ou Z."/>
            <person name="Jie Z."/>
            <person name="Yan Q."/>
            <person name="Li P."/>
            <person name="Yi J."/>
            <person name="Peng Y."/>
        </authorList>
    </citation>
    <scope>NUCLEOTIDE SEQUENCE [LARGE SCALE GENOMIC DNA]</scope>
    <source>
        <strain evidence="8 9">GP24</strain>
    </source>
</reference>
<evidence type="ECO:0000256" key="5">
    <source>
        <dbReference type="ARBA" id="ARBA00022989"/>
    </source>
</evidence>
<keyword evidence="5 7" id="KW-1133">Transmembrane helix</keyword>
<protein>
    <submittedName>
        <fullName evidence="8">ABC transporter permease</fullName>
    </submittedName>
</protein>
<evidence type="ECO:0000313" key="9">
    <source>
        <dbReference type="Proteomes" id="UP000236000"/>
    </source>
</evidence>
<comment type="caution">
    <text evidence="8">The sequence shown here is derived from an EMBL/GenBank/DDBJ whole genome shotgun (WGS) entry which is preliminary data.</text>
</comment>
<dbReference type="PANTHER" id="PTHR30188:SF4">
    <property type="entry name" value="PROTEIN TRIGALACTOSYLDIACYLGLYCEROL 1, CHLOROPLASTIC"/>
    <property type="match status" value="1"/>
</dbReference>
<keyword evidence="6 7" id="KW-0472">Membrane</keyword>
<dbReference type="InterPro" id="IPR003453">
    <property type="entry name" value="ABC_MlaE_roteobac"/>
</dbReference>
<dbReference type="InterPro" id="IPR030802">
    <property type="entry name" value="Permease_MalE"/>
</dbReference>
<dbReference type="GO" id="GO:0005548">
    <property type="term" value="F:phospholipid transporter activity"/>
    <property type="evidence" value="ECO:0007669"/>
    <property type="project" value="TreeGrafter"/>
</dbReference>
<keyword evidence="3" id="KW-0813">Transport</keyword>
<dbReference type="GO" id="GO:0043190">
    <property type="term" value="C:ATP-binding cassette (ABC) transporter complex"/>
    <property type="evidence" value="ECO:0007669"/>
    <property type="project" value="InterPro"/>
</dbReference>
<feature type="transmembrane region" description="Helical" evidence="7">
    <location>
        <begin position="157"/>
        <end position="178"/>
    </location>
</feature>
<feature type="transmembrane region" description="Helical" evidence="7">
    <location>
        <begin position="238"/>
        <end position="260"/>
    </location>
</feature>
<feature type="transmembrane region" description="Helical" evidence="7">
    <location>
        <begin position="198"/>
        <end position="217"/>
    </location>
</feature>
<evidence type="ECO:0000256" key="4">
    <source>
        <dbReference type="ARBA" id="ARBA00022692"/>
    </source>
</evidence>
<name>A0A2N8HEC0_9BACT</name>
<dbReference type="Pfam" id="PF02405">
    <property type="entry name" value="MlaE"/>
    <property type="match status" value="1"/>
</dbReference>
<proteinExistence type="inferred from homology"/>
<gene>
    <name evidence="8" type="ORF">CXU22_06695</name>
</gene>
<dbReference type="NCBIfam" id="TIGR00056">
    <property type="entry name" value="MlaE family lipid ABC transporter permease subunit"/>
    <property type="match status" value="1"/>
</dbReference>
<dbReference type="OrthoDB" id="9810518at2"/>
<dbReference type="AlphaFoldDB" id="A0A2N8HEC0"/>
<comment type="caution">
    <text evidence="7">Lacks conserved residue(s) required for the propagation of feature annotation.</text>
</comment>
<dbReference type="Proteomes" id="UP000236000">
    <property type="component" value="Unassembled WGS sequence"/>
</dbReference>
<evidence type="ECO:0000313" key="8">
    <source>
        <dbReference type="EMBL" id="PNC18308.1"/>
    </source>
</evidence>
<dbReference type="RefSeq" id="WP_102713805.1">
    <property type="nucleotide sequence ID" value="NZ_CABMLK010000001.1"/>
</dbReference>
<dbReference type="PANTHER" id="PTHR30188">
    <property type="entry name" value="ABC TRANSPORTER PERMEASE PROTEIN-RELATED"/>
    <property type="match status" value="1"/>
</dbReference>
<evidence type="ECO:0000256" key="6">
    <source>
        <dbReference type="ARBA" id="ARBA00023136"/>
    </source>
</evidence>
<evidence type="ECO:0000256" key="7">
    <source>
        <dbReference type="RuleBase" id="RU362044"/>
    </source>
</evidence>
<evidence type="ECO:0000256" key="2">
    <source>
        <dbReference type="ARBA" id="ARBA00007556"/>
    </source>
</evidence>
<accession>A0A2N8HEC0</accession>